<dbReference type="OMA" id="DWSYNIC"/>
<dbReference type="InParanoid" id="G0QUM1"/>
<dbReference type="InterPro" id="IPR016143">
    <property type="entry name" value="Citrate_synth-like_sm_a-sub"/>
</dbReference>
<evidence type="ECO:0000256" key="2">
    <source>
        <dbReference type="ARBA" id="ARBA00022679"/>
    </source>
</evidence>
<dbReference type="Gene3D" id="1.10.580.10">
    <property type="entry name" value="Citrate Synthase, domain 1"/>
    <property type="match status" value="1"/>
</dbReference>
<dbReference type="InterPro" id="IPR036969">
    <property type="entry name" value="Citrate_synthase_sf"/>
</dbReference>
<dbReference type="PRINTS" id="PR00143">
    <property type="entry name" value="CITRTSNTHASE"/>
</dbReference>
<keyword evidence="5" id="KW-1185">Reference proteome</keyword>
<organism evidence="4 5">
    <name type="scientific">Ichthyophthirius multifiliis</name>
    <name type="common">White spot disease agent</name>
    <name type="synonym">Ich</name>
    <dbReference type="NCBI Taxonomy" id="5932"/>
    <lineage>
        <taxon>Eukaryota</taxon>
        <taxon>Sar</taxon>
        <taxon>Alveolata</taxon>
        <taxon>Ciliophora</taxon>
        <taxon>Intramacronucleata</taxon>
        <taxon>Oligohymenophorea</taxon>
        <taxon>Hymenostomatida</taxon>
        <taxon>Ophryoglenina</taxon>
        <taxon>Ichthyophthirius</taxon>
    </lineage>
</organism>
<evidence type="ECO:0000256" key="1">
    <source>
        <dbReference type="ARBA" id="ARBA00010566"/>
    </source>
</evidence>
<evidence type="ECO:0000256" key="3">
    <source>
        <dbReference type="RuleBase" id="RU000441"/>
    </source>
</evidence>
<dbReference type="EMBL" id="GL983917">
    <property type="protein sequence ID" value="EGR31067.1"/>
    <property type="molecule type" value="Genomic_DNA"/>
</dbReference>
<dbReference type="PANTHER" id="PTHR11739:SF8">
    <property type="entry name" value="CITRATE SYNTHASE, MITOCHONDRIAL"/>
    <property type="match status" value="1"/>
</dbReference>
<sequence>MRGISAIFYDQSIVEPQKGVLIRGYTLSELKQKLPKRKKDSNNDQEPLPEGIFFLLLTGQIPTFEQVEQVRQEWDERGEISDELQKFIQSLDNDLHPMTMLSLIILHEQRKSKFSCLYQDQKLHKENYWEYVYEDSVDLISKLPRIASIIYRKKYKKEIICQNYGIGFDWAEQMAFMMGFEDNYVVNECFRAFLSLHSDHEGGEVSTHASQLVGSALGDPYLALSSAYNGLAGPLHGLANQEVLKWILQFAQQYGYNPTDQQIEYVVDFNIKNGRVIPGYGHTVLRVTDPRFTRFQEFSQLYLKDNEMIKLVHQFSIVIPQCLKKYKNINNPYPNVDAHSGALLYSLGIKEFQFYTVIFAVSRSLGILSNLVWCRAYGLPILYPQSCDLNYLKQIFDKQ</sequence>
<dbReference type="SUPFAM" id="SSF48256">
    <property type="entry name" value="Citrate synthase"/>
    <property type="match status" value="1"/>
</dbReference>
<comment type="similarity">
    <text evidence="1 3">Belongs to the citrate synthase family.</text>
</comment>
<dbReference type="GeneID" id="14907204"/>
<name>G0QUM1_ICHMU</name>
<keyword evidence="2 3" id="KW-0808">Transferase</keyword>
<evidence type="ECO:0000313" key="5">
    <source>
        <dbReference type="Proteomes" id="UP000008983"/>
    </source>
</evidence>
<dbReference type="PANTHER" id="PTHR11739">
    <property type="entry name" value="CITRATE SYNTHASE"/>
    <property type="match status" value="1"/>
</dbReference>
<protein>
    <recommendedName>
        <fullName evidence="3">Citrate synthase</fullName>
    </recommendedName>
</protein>
<dbReference type="STRING" id="857967.G0QUM1"/>
<proteinExistence type="inferred from homology"/>
<evidence type="ECO:0000313" key="4">
    <source>
        <dbReference type="EMBL" id="EGR31067.1"/>
    </source>
</evidence>
<dbReference type="InterPro" id="IPR016142">
    <property type="entry name" value="Citrate_synth-like_lrg_a-sub"/>
</dbReference>
<reference evidence="4 5" key="1">
    <citation type="submission" date="2011-07" db="EMBL/GenBank/DDBJ databases">
        <authorList>
            <person name="Coyne R."/>
            <person name="Brami D."/>
            <person name="Johnson J."/>
            <person name="Hostetler J."/>
            <person name="Hannick L."/>
            <person name="Clark T."/>
            <person name="Cassidy-Hanley D."/>
            <person name="Inman J."/>
        </authorList>
    </citation>
    <scope>NUCLEOTIDE SEQUENCE [LARGE SCALE GENOMIC DNA]</scope>
    <source>
        <strain evidence="4 5">G5</strain>
    </source>
</reference>
<dbReference type="NCBIfam" id="NF007128">
    <property type="entry name" value="PRK09569.1"/>
    <property type="match status" value="1"/>
</dbReference>
<dbReference type="AlphaFoldDB" id="G0QUM1"/>
<dbReference type="Proteomes" id="UP000008983">
    <property type="component" value="Unassembled WGS sequence"/>
</dbReference>
<dbReference type="GO" id="GO:0006099">
    <property type="term" value="P:tricarboxylic acid cycle"/>
    <property type="evidence" value="ECO:0007669"/>
    <property type="project" value="TreeGrafter"/>
</dbReference>
<dbReference type="Gene3D" id="1.10.230.10">
    <property type="entry name" value="Cytochrome P450-Terp, domain 2"/>
    <property type="match status" value="1"/>
</dbReference>
<dbReference type="InterPro" id="IPR019810">
    <property type="entry name" value="Citrate_synthase_AS"/>
</dbReference>
<dbReference type="PROSITE" id="PS00480">
    <property type="entry name" value="CITRATE_SYNTHASE"/>
    <property type="match status" value="1"/>
</dbReference>
<dbReference type="eggNOG" id="KOG2617">
    <property type="taxonomic scope" value="Eukaryota"/>
</dbReference>
<dbReference type="FunCoup" id="G0QUM1">
    <property type="interactions" value="279"/>
</dbReference>
<gene>
    <name evidence="4" type="ORF">IMG5_117920</name>
</gene>
<accession>G0QUM1</accession>
<dbReference type="GO" id="GO:0005759">
    <property type="term" value="C:mitochondrial matrix"/>
    <property type="evidence" value="ECO:0007669"/>
    <property type="project" value="TreeGrafter"/>
</dbReference>
<dbReference type="GO" id="GO:0005975">
    <property type="term" value="P:carbohydrate metabolic process"/>
    <property type="evidence" value="ECO:0007669"/>
    <property type="project" value="TreeGrafter"/>
</dbReference>
<dbReference type="InterPro" id="IPR002020">
    <property type="entry name" value="Citrate_synthase"/>
</dbReference>
<dbReference type="RefSeq" id="XP_004034553.1">
    <property type="nucleotide sequence ID" value="XM_004034505.1"/>
</dbReference>
<dbReference type="GO" id="GO:0046912">
    <property type="term" value="F:acyltransferase activity, acyl groups converted into alkyl on transfer"/>
    <property type="evidence" value="ECO:0007669"/>
    <property type="project" value="InterPro"/>
</dbReference>
<dbReference type="OrthoDB" id="8017587at2759"/>
<dbReference type="Pfam" id="PF00285">
    <property type="entry name" value="Citrate_synt"/>
    <property type="match status" value="1"/>
</dbReference>